<sequence length="261" mass="28200">MKTEGNTILITGGGSGIGKALAHRFHDLGNTVIVAGRRKDVLQEAISGRPNMYAMTFDADSAAGVADFARRVTTEHPALNVLINNAGIMRFEALDRHRDLADAEATIATNLLGPIRLTDALVEHLVGQPDAALINVTSGLAFVPLTSAPTYSATKAAMHSYTVALREALKGRIEVIELVPPAVQTDLTPGQATRPGYLPLVDFIDEVMALFQQSPTPCEILVQRVAFQRQAEAERRFDEAVTTLNEMARKAREAQQESLSD</sequence>
<dbReference type="PRINTS" id="PR00081">
    <property type="entry name" value="GDHRDH"/>
</dbReference>
<dbReference type="Gene3D" id="3.40.50.720">
    <property type="entry name" value="NAD(P)-binding Rossmann-like Domain"/>
    <property type="match status" value="1"/>
</dbReference>
<dbReference type="EMBL" id="VTTN01000018">
    <property type="protein sequence ID" value="KAA0592073.1"/>
    <property type="molecule type" value="Genomic_DNA"/>
</dbReference>
<evidence type="ECO:0000313" key="5">
    <source>
        <dbReference type="Proteomes" id="UP000324927"/>
    </source>
</evidence>
<accession>A0A5A9GC94</accession>
<dbReference type="GO" id="GO:0016491">
    <property type="term" value="F:oxidoreductase activity"/>
    <property type="evidence" value="ECO:0007669"/>
    <property type="project" value="UniProtKB-KW"/>
</dbReference>
<gene>
    <name evidence="4" type="ORF">FZ942_29745</name>
</gene>
<evidence type="ECO:0000256" key="3">
    <source>
        <dbReference type="RuleBase" id="RU000363"/>
    </source>
</evidence>
<evidence type="ECO:0000313" key="4">
    <source>
        <dbReference type="EMBL" id="KAA0592073.1"/>
    </source>
</evidence>
<dbReference type="Pfam" id="PF00106">
    <property type="entry name" value="adh_short"/>
    <property type="match status" value="1"/>
</dbReference>
<reference evidence="4 5" key="1">
    <citation type="submission" date="2019-08" db="EMBL/GenBank/DDBJ databases">
        <authorList>
            <person name="Grouzdev D."/>
            <person name="Tikhonova E."/>
            <person name="Kravchenko I."/>
        </authorList>
    </citation>
    <scope>NUCLEOTIDE SEQUENCE [LARGE SCALE GENOMIC DNA]</scope>
    <source>
        <strain evidence="4 5">59b</strain>
    </source>
</reference>
<keyword evidence="2" id="KW-0560">Oxidoreductase</keyword>
<dbReference type="InterPro" id="IPR036291">
    <property type="entry name" value="NAD(P)-bd_dom_sf"/>
</dbReference>
<proteinExistence type="inferred from homology"/>
<dbReference type="Proteomes" id="UP000324927">
    <property type="component" value="Unassembled WGS sequence"/>
</dbReference>
<dbReference type="SUPFAM" id="SSF51735">
    <property type="entry name" value="NAD(P)-binding Rossmann-fold domains"/>
    <property type="match status" value="1"/>
</dbReference>
<comment type="similarity">
    <text evidence="1 3">Belongs to the short-chain dehydrogenases/reductases (SDR) family.</text>
</comment>
<name>A0A5A9GC94_AZOLI</name>
<dbReference type="OrthoDB" id="9810734at2"/>
<dbReference type="InterPro" id="IPR020904">
    <property type="entry name" value="Sc_DH/Rdtase_CS"/>
</dbReference>
<comment type="caution">
    <text evidence="4">The sequence shown here is derived from an EMBL/GenBank/DDBJ whole genome shotgun (WGS) entry which is preliminary data.</text>
</comment>
<evidence type="ECO:0000256" key="1">
    <source>
        <dbReference type="ARBA" id="ARBA00006484"/>
    </source>
</evidence>
<dbReference type="InterPro" id="IPR002347">
    <property type="entry name" value="SDR_fam"/>
</dbReference>
<keyword evidence="5" id="KW-1185">Reference proteome</keyword>
<dbReference type="PANTHER" id="PTHR44169:SF6">
    <property type="entry name" value="NADPH-DEPENDENT 1-ACYLDIHYDROXYACETONE PHOSPHATE REDUCTASE"/>
    <property type="match status" value="1"/>
</dbReference>
<dbReference type="RefSeq" id="WP_149234661.1">
    <property type="nucleotide sequence ID" value="NZ_JALJXJ010000008.1"/>
</dbReference>
<dbReference type="PANTHER" id="PTHR44169">
    <property type="entry name" value="NADPH-DEPENDENT 1-ACYLDIHYDROXYACETONE PHOSPHATE REDUCTASE"/>
    <property type="match status" value="1"/>
</dbReference>
<dbReference type="PRINTS" id="PR00080">
    <property type="entry name" value="SDRFAMILY"/>
</dbReference>
<evidence type="ECO:0000256" key="2">
    <source>
        <dbReference type="ARBA" id="ARBA00023002"/>
    </source>
</evidence>
<organism evidence="4 5">
    <name type="scientific">Azospirillum lipoferum</name>
    <dbReference type="NCBI Taxonomy" id="193"/>
    <lineage>
        <taxon>Bacteria</taxon>
        <taxon>Pseudomonadati</taxon>
        <taxon>Pseudomonadota</taxon>
        <taxon>Alphaproteobacteria</taxon>
        <taxon>Rhodospirillales</taxon>
        <taxon>Azospirillaceae</taxon>
        <taxon>Azospirillum</taxon>
    </lineage>
</organism>
<dbReference type="PROSITE" id="PS00061">
    <property type="entry name" value="ADH_SHORT"/>
    <property type="match status" value="1"/>
</dbReference>
<protein>
    <submittedName>
        <fullName evidence="4">SDR family NAD(P)-dependent oxidoreductase</fullName>
    </submittedName>
</protein>
<dbReference type="AlphaFoldDB" id="A0A5A9GC94"/>